<dbReference type="GO" id="GO:0016491">
    <property type="term" value="F:oxidoreductase activity"/>
    <property type="evidence" value="ECO:0007669"/>
    <property type="project" value="UniProtKB-KW"/>
</dbReference>
<dbReference type="Gene3D" id="3.20.20.100">
    <property type="entry name" value="NADP-dependent oxidoreductase domain"/>
    <property type="match status" value="1"/>
</dbReference>
<dbReference type="InterPro" id="IPR036812">
    <property type="entry name" value="NAD(P)_OxRdtase_dom_sf"/>
</dbReference>
<dbReference type="EMBL" id="VNKQ01000015">
    <property type="protein sequence ID" value="KAG0646482.1"/>
    <property type="molecule type" value="Genomic_DNA"/>
</dbReference>
<evidence type="ECO:0000259" key="2">
    <source>
        <dbReference type="Pfam" id="PF00248"/>
    </source>
</evidence>
<sequence>MAANSYVNATQESVKAAHVNMMTDTIIASLPPKHSDPSFEACSASMRRRNARPLLLYRCLMGCGQGFDALRALTDVIGQISKLMWSSEAMIAWGSTLYEALANTLTGFIDQVGPSSWNSSKWADGKEFREALAKIDGDVLQAVTAIQKELSSSAGGRSLSHDEMLLLSSLRGIISVCESQARIRGLDVQFQRGQARVEIMLWKNTFFPRSLTPAFVSSSGDLEMFRLGRSLVPRLFMGLWQFSSPAWGSASRSQIHDGFRKHVDAGFSAYDMADHYADAEMTFGEFRSQQSDANRIYCATKWCIFEPVIVSEDLVESSITERLRFLHAQSIELLQFHWQDYSNTQYVKAAKLIRADARVMNLGLCNFDTQHMDEIIENGVQVASNQVQFSLIDLRPEFKMAESCRKNKVKLLTYGSLASLRFRAVSEPRY</sequence>
<gene>
    <name evidence="3" type="ORF">D0Z07_7490</name>
</gene>
<evidence type="ECO:0000313" key="3">
    <source>
        <dbReference type="EMBL" id="KAG0646482.1"/>
    </source>
</evidence>
<reference evidence="3" key="1">
    <citation type="submission" date="2019-07" db="EMBL/GenBank/DDBJ databases">
        <title>Hyphodiscus hymeniophilus genome sequencing and assembly.</title>
        <authorList>
            <person name="Kramer G."/>
            <person name="Nodwell J."/>
        </authorList>
    </citation>
    <scope>NUCLEOTIDE SEQUENCE</scope>
    <source>
        <strain evidence="3">ATCC 34498</strain>
    </source>
</reference>
<dbReference type="OrthoDB" id="686384at2759"/>
<comment type="caution">
    <text evidence="3">The sequence shown here is derived from an EMBL/GenBank/DDBJ whole genome shotgun (WGS) entry which is preliminary data.</text>
</comment>
<dbReference type="PANTHER" id="PTHR43147:SF2">
    <property type="entry name" value="NADP-DEPENDENT OXIDOREDUCTASE DOMAIN-CONTAINING PROTEIN"/>
    <property type="match status" value="1"/>
</dbReference>
<dbReference type="InterPro" id="IPR023210">
    <property type="entry name" value="NADP_OxRdtase_dom"/>
</dbReference>
<dbReference type="SUPFAM" id="SSF51430">
    <property type="entry name" value="NAD(P)-linked oxidoreductase"/>
    <property type="match status" value="1"/>
</dbReference>
<keyword evidence="1" id="KW-0560">Oxidoreductase</keyword>
<evidence type="ECO:0000256" key="1">
    <source>
        <dbReference type="ARBA" id="ARBA00023002"/>
    </source>
</evidence>
<evidence type="ECO:0000313" key="4">
    <source>
        <dbReference type="Proteomes" id="UP000785200"/>
    </source>
</evidence>
<dbReference type="Pfam" id="PF00248">
    <property type="entry name" value="Aldo_ket_red"/>
    <property type="match status" value="1"/>
</dbReference>
<accession>A0A9P7AU51</accession>
<feature type="domain" description="NADP-dependent oxidoreductase" evidence="2">
    <location>
        <begin position="235"/>
        <end position="419"/>
    </location>
</feature>
<dbReference type="AlphaFoldDB" id="A0A9P7AU51"/>
<dbReference type="Proteomes" id="UP000785200">
    <property type="component" value="Unassembled WGS sequence"/>
</dbReference>
<organism evidence="3 4">
    <name type="scientific">Hyphodiscus hymeniophilus</name>
    <dbReference type="NCBI Taxonomy" id="353542"/>
    <lineage>
        <taxon>Eukaryota</taxon>
        <taxon>Fungi</taxon>
        <taxon>Dikarya</taxon>
        <taxon>Ascomycota</taxon>
        <taxon>Pezizomycotina</taxon>
        <taxon>Leotiomycetes</taxon>
        <taxon>Helotiales</taxon>
        <taxon>Hyphodiscaceae</taxon>
        <taxon>Hyphodiscus</taxon>
    </lineage>
</organism>
<keyword evidence="4" id="KW-1185">Reference proteome</keyword>
<protein>
    <recommendedName>
        <fullName evidence="2">NADP-dependent oxidoreductase domain-containing protein</fullName>
    </recommendedName>
</protein>
<proteinExistence type="predicted"/>
<name>A0A9P7AU51_9HELO</name>
<dbReference type="PANTHER" id="PTHR43147">
    <property type="entry name" value="PROTEIN TAS"/>
    <property type="match status" value="1"/>
</dbReference>